<dbReference type="RefSeq" id="WP_235010782.1">
    <property type="nucleotide sequence ID" value="NZ_CP031311.1"/>
</dbReference>
<dbReference type="Proteomes" id="UP000236740">
    <property type="component" value="Unassembled WGS sequence"/>
</dbReference>
<dbReference type="InterPro" id="IPR012347">
    <property type="entry name" value="Ferritin-like"/>
</dbReference>
<gene>
    <name evidence="2" type="ORF">SAMN04488133_2229</name>
</gene>
<dbReference type="AlphaFoldDB" id="A0A1H5ZYU8"/>
<organism evidence="2 3">
    <name type="scientific">Halobellus limi</name>
    <dbReference type="NCBI Taxonomy" id="699433"/>
    <lineage>
        <taxon>Archaea</taxon>
        <taxon>Methanobacteriati</taxon>
        <taxon>Methanobacteriota</taxon>
        <taxon>Stenosarchaea group</taxon>
        <taxon>Halobacteria</taxon>
        <taxon>Halobacteriales</taxon>
        <taxon>Haloferacaceae</taxon>
        <taxon>Halobellus</taxon>
    </lineage>
</organism>
<dbReference type="SUPFAM" id="SSF47240">
    <property type="entry name" value="Ferritin-like"/>
    <property type="match status" value="1"/>
</dbReference>
<dbReference type="EMBL" id="FNVN01000002">
    <property type="protein sequence ID" value="SEG40965.1"/>
    <property type="molecule type" value="Genomic_DNA"/>
</dbReference>
<feature type="compositionally biased region" description="Basic and acidic residues" evidence="1">
    <location>
        <begin position="10"/>
        <end position="22"/>
    </location>
</feature>
<dbReference type="Gene3D" id="1.20.1260.10">
    <property type="match status" value="1"/>
</dbReference>
<evidence type="ECO:0008006" key="4">
    <source>
        <dbReference type="Google" id="ProtNLM"/>
    </source>
</evidence>
<name>A0A1H5ZYU8_9EURY</name>
<accession>A0A1H5ZYU8</accession>
<dbReference type="InterPro" id="IPR009078">
    <property type="entry name" value="Ferritin-like_SF"/>
</dbReference>
<evidence type="ECO:0000313" key="2">
    <source>
        <dbReference type="EMBL" id="SEG40965.1"/>
    </source>
</evidence>
<protein>
    <recommendedName>
        <fullName evidence="4">Rubrerythrin family protein</fullName>
    </recommendedName>
</protein>
<dbReference type="GeneID" id="39858353"/>
<keyword evidence="3" id="KW-1185">Reference proteome</keyword>
<sequence length="229" mass="24554">MDSDDATAAEDERTPGGLRTRLESDYAGELALLGSDRFRTAAADGTPSPETLLAAAAESEHAARVTFAEWAADESDDGARDAFESVVEQETEHRERVAAELDGWAPEDGGPGPMHAYLRGREATVERIAGGMVGRPLVSLRTHAQLIDFFEREREEGDGSARRASLFRDLRAETAGTLEEGLALLGERCGDGEWETAELVAGYTIRLAHDDTADALRSLGIDPGVGDEP</sequence>
<evidence type="ECO:0000256" key="1">
    <source>
        <dbReference type="SAM" id="MobiDB-lite"/>
    </source>
</evidence>
<feature type="region of interest" description="Disordered" evidence="1">
    <location>
        <begin position="1"/>
        <end position="22"/>
    </location>
</feature>
<evidence type="ECO:0000313" key="3">
    <source>
        <dbReference type="Proteomes" id="UP000236740"/>
    </source>
</evidence>
<reference evidence="2 3" key="1">
    <citation type="submission" date="2016-10" db="EMBL/GenBank/DDBJ databases">
        <authorList>
            <person name="de Groot N.N."/>
        </authorList>
    </citation>
    <scope>NUCLEOTIDE SEQUENCE [LARGE SCALE GENOMIC DNA]</scope>
    <source>
        <strain evidence="2 3">CGMCC 1.10331</strain>
    </source>
</reference>
<proteinExistence type="predicted"/>